<dbReference type="GO" id="GO:0008610">
    <property type="term" value="P:lipid biosynthetic process"/>
    <property type="evidence" value="ECO:0007669"/>
    <property type="project" value="UniProtKB-ARBA"/>
</dbReference>
<dbReference type="GO" id="GO:0005524">
    <property type="term" value="F:ATP binding"/>
    <property type="evidence" value="ECO:0007669"/>
    <property type="project" value="UniProtKB-KW"/>
</dbReference>
<keyword evidence="3" id="KW-0596">Phosphopantetheine</keyword>
<accession>A0ABD7R8G3</accession>
<evidence type="ECO:0000313" key="8">
    <source>
        <dbReference type="EMBL" id="TNB91121.1"/>
    </source>
</evidence>
<evidence type="ECO:0000256" key="3">
    <source>
        <dbReference type="ARBA" id="ARBA00022450"/>
    </source>
</evidence>
<keyword evidence="4" id="KW-0597">Phosphoprotein</keyword>
<comment type="cofactor">
    <cofactor evidence="1">
        <name>pantetheine 4'-phosphate</name>
        <dbReference type="ChEBI" id="CHEBI:47942"/>
    </cofactor>
</comment>
<dbReference type="FunFam" id="3.40.50.12780:FF:000012">
    <property type="entry name" value="Non-ribosomal peptide synthetase"/>
    <property type="match status" value="2"/>
</dbReference>
<dbReference type="InterPro" id="IPR025110">
    <property type="entry name" value="AMP-bd_C"/>
</dbReference>
<dbReference type="Pfam" id="PF13193">
    <property type="entry name" value="AMP-binding_C"/>
    <property type="match status" value="2"/>
</dbReference>
<dbReference type="Gene3D" id="3.40.50.980">
    <property type="match status" value="4"/>
</dbReference>
<dbReference type="FunFam" id="2.30.38.10:FF:000001">
    <property type="entry name" value="Non-ribosomal peptide synthetase PvdI"/>
    <property type="match status" value="2"/>
</dbReference>
<dbReference type="Gene3D" id="3.30.559.30">
    <property type="entry name" value="Nonribosomal peptide synthetase, condensation domain"/>
    <property type="match status" value="3"/>
</dbReference>
<dbReference type="Pfam" id="PF00668">
    <property type="entry name" value="Condensation"/>
    <property type="match status" value="3"/>
</dbReference>
<comment type="caution">
    <text evidence="8">The sequence shown here is derived from an EMBL/GenBank/DDBJ whole genome shotgun (WGS) entry which is preliminary data.</text>
</comment>
<dbReference type="CDD" id="cd05930">
    <property type="entry name" value="A_NRPS"/>
    <property type="match status" value="1"/>
</dbReference>
<name>A0ABD7R8G3_BACCE</name>
<organism evidence="8 9">
    <name type="scientific">Bacillus cereus</name>
    <dbReference type="NCBI Taxonomy" id="1396"/>
    <lineage>
        <taxon>Bacteria</taxon>
        <taxon>Bacillati</taxon>
        <taxon>Bacillota</taxon>
        <taxon>Bacilli</taxon>
        <taxon>Bacillales</taxon>
        <taxon>Bacillaceae</taxon>
        <taxon>Bacillus</taxon>
        <taxon>Bacillus cereus group</taxon>
    </lineage>
</organism>
<dbReference type="Gene3D" id="2.30.38.10">
    <property type="entry name" value="Luciferase, Domain 3"/>
    <property type="match status" value="2"/>
</dbReference>
<keyword evidence="6" id="KW-0067">ATP-binding</keyword>
<dbReference type="GO" id="GO:0043041">
    <property type="term" value="P:amino acid activation for nonribosomal peptide biosynthetic process"/>
    <property type="evidence" value="ECO:0007669"/>
    <property type="project" value="UniProtKB-ARBA"/>
</dbReference>
<reference evidence="8 9" key="1">
    <citation type="submission" date="2019-06" db="EMBL/GenBank/DDBJ databases">
        <title>Biocontrol Bacillus strains from Vietnam.</title>
        <authorList>
            <person name="Borriss R."/>
            <person name="Lasch P."/>
            <person name="Thanh Tam L.T."/>
        </authorList>
    </citation>
    <scope>NUCLEOTIDE SEQUENCE [LARGE SCALE GENOMIC DNA]</scope>
    <source>
        <strain evidence="8 9">A8</strain>
    </source>
</reference>
<dbReference type="NCBIfam" id="NF003417">
    <property type="entry name" value="PRK04813.1"/>
    <property type="match status" value="2"/>
</dbReference>
<dbReference type="GO" id="GO:0044550">
    <property type="term" value="P:secondary metabolite biosynthetic process"/>
    <property type="evidence" value="ECO:0007669"/>
    <property type="project" value="UniProtKB-ARBA"/>
</dbReference>
<dbReference type="PROSITE" id="PS00455">
    <property type="entry name" value="AMP_BINDING"/>
    <property type="match status" value="2"/>
</dbReference>
<evidence type="ECO:0000313" key="9">
    <source>
        <dbReference type="Proteomes" id="UP000309400"/>
    </source>
</evidence>
<feature type="domain" description="Carrier" evidence="7">
    <location>
        <begin position="766"/>
        <end position="841"/>
    </location>
</feature>
<dbReference type="PANTHER" id="PTHR45527:SF1">
    <property type="entry name" value="FATTY ACID SYNTHASE"/>
    <property type="match status" value="1"/>
</dbReference>
<dbReference type="InterPro" id="IPR001242">
    <property type="entry name" value="Condensation_dom"/>
</dbReference>
<dbReference type="PROSITE" id="PS50075">
    <property type="entry name" value="CARRIER"/>
    <property type="match status" value="2"/>
</dbReference>
<dbReference type="Gene3D" id="3.30.300.30">
    <property type="match status" value="2"/>
</dbReference>
<dbReference type="Pfam" id="PF00501">
    <property type="entry name" value="AMP-binding"/>
    <property type="match status" value="2"/>
</dbReference>
<gene>
    <name evidence="8" type="ORF">FHG65_29165</name>
</gene>
<dbReference type="FunFam" id="1.10.1200.10:FF:000005">
    <property type="entry name" value="Nonribosomal peptide synthetase 1"/>
    <property type="match status" value="2"/>
</dbReference>
<comment type="similarity">
    <text evidence="2">Belongs to the ATP-dependent AMP-binding enzyme family.</text>
</comment>
<dbReference type="InterPro" id="IPR009081">
    <property type="entry name" value="PP-bd_ACP"/>
</dbReference>
<dbReference type="Proteomes" id="UP000309400">
    <property type="component" value="Unassembled WGS sequence"/>
</dbReference>
<dbReference type="InterPro" id="IPR036736">
    <property type="entry name" value="ACP-like_sf"/>
</dbReference>
<dbReference type="CDD" id="cd19531">
    <property type="entry name" value="LCL_NRPS-like"/>
    <property type="match status" value="2"/>
</dbReference>
<protein>
    <submittedName>
        <fullName evidence="8">Amino acid adenylation domain-containing protein</fullName>
    </submittedName>
</protein>
<dbReference type="InterPro" id="IPR023213">
    <property type="entry name" value="CAT-like_dom_sf"/>
</dbReference>
<dbReference type="InterPro" id="IPR010071">
    <property type="entry name" value="AA_adenyl_dom"/>
</dbReference>
<keyword evidence="5" id="KW-0547">Nucleotide-binding</keyword>
<dbReference type="SUPFAM" id="SSF56801">
    <property type="entry name" value="Acetyl-CoA synthetase-like"/>
    <property type="match status" value="3"/>
</dbReference>
<dbReference type="RefSeq" id="WP_139020233.1">
    <property type="nucleotide sequence ID" value="NZ_VDDR01000032.1"/>
</dbReference>
<dbReference type="SUPFAM" id="SSF47336">
    <property type="entry name" value="ACP-like"/>
    <property type="match status" value="2"/>
</dbReference>
<dbReference type="Gene3D" id="1.10.1200.10">
    <property type="entry name" value="ACP-like"/>
    <property type="match status" value="2"/>
</dbReference>
<evidence type="ECO:0000256" key="2">
    <source>
        <dbReference type="ARBA" id="ARBA00006432"/>
    </source>
</evidence>
<dbReference type="InterPro" id="IPR045851">
    <property type="entry name" value="AMP-bd_C_sf"/>
</dbReference>
<dbReference type="FunFam" id="3.40.50.980:FF:000001">
    <property type="entry name" value="Non-ribosomal peptide synthetase"/>
    <property type="match status" value="2"/>
</dbReference>
<dbReference type="FunFam" id="3.30.300.30:FF:000010">
    <property type="entry name" value="Enterobactin synthetase component F"/>
    <property type="match status" value="2"/>
</dbReference>
<dbReference type="EMBL" id="VDDR01000032">
    <property type="protein sequence ID" value="TNB91121.1"/>
    <property type="molecule type" value="Genomic_DNA"/>
</dbReference>
<proteinExistence type="inferred from homology"/>
<dbReference type="NCBIfam" id="TIGR01733">
    <property type="entry name" value="AA-adenyl-dom"/>
    <property type="match status" value="2"/>
</dbReference>
<feature type="non-terminal residue" evidence="8">
    <location>
        <position position="2360"/>
    </location>
</feature>
<evidence type="ECO:0000256" key="5">
    <source>
        <dbReference type="ARBA" id="ARBA00022741"/>
    </source>
</evidence>
<dbReference type="CDD" id="cd12117">
    <property type="entry name" value="A_NRPS_Srf_like"/>
    <property type="match status" value="1"/>
</dbReference>
<evidence type="ECO:0000256" key="4">
    <source>
        <dbReference type="ARBA" id="ARBA00022553"/>
    </source>
</evidence>
<evidence type="ECO:0000256" key="6">
    <source>
        <dbReference type="ARBA" id="ARBA00022840"/>
    </source>
</evidence>
<evidence type="ECO:0000259" key="7">
    <source>
        <dbReference type="PROSITE" id="PS50075"/>
    </source>
</evidence>
<sequence>MNRGISDYRLSEQEQYWKELHLGDADKTTVGHDLFSDQYKKQNISFPIKNEVIDKLKAVTKGNDLLTYVFFLTALNIELYKYTGNDEIVVGVPVYFSDKKRPLSIKNKELPFKSNINGTVNVKSFLMETKKKLLDVYENQYVDLVPTFRKLNMACTIAELTPVSITYNALHLEEDIEYVCSSYRNEITVCMEKNEAEDIEIVLVFNASLYEEETVTQFAKRFIQVLNEMLSDFNRSIRDVDLLTETQKNHILNDFNDTNVGCKAINKSIHELFESQAERTPDQIAMIFEDNEVTYKELNDKSNAFARKLRSKGVQPEDIVGVILERSIEMVAGILGILKSGAAYLPIDPKNPKDRIEYMLYDAQAKVLLSTPRLISDIEFAGTIIDAGDSGTFEGDVGRLERVNKPNDLAYVIYTSGTTGNPKGVMVEHKSLTQTMLFLKDDYQYNENNVVLPIINYAFDGFVLLFYTPLIAGSKVILVNNEEMVSPYKISELMKTCRVTDYFSVPSIYLTVLDYFSQEESISLRQVTLVGEELPVKAIEYTNRLNPDIEIVNRYGPSENTVETTAMRHVERHDKILIGKPIANTKVYIVDEDHNPLPIGVPGEICIGGSRLARGYLNRPELTKEKFIENPFEKGKRMYKTGDRAKWLPDGTIEFLGRKDDQVKIRGQRIELKEIENRLLRHPDVKEAVVYAEKNADLDQYIIAYVVGNTAIISDIKNYLKESLPHYMVPSYILQLDTMPLTNNGKIDFRSLPKPNINESVNFYTAPRNKIEKELALLWQEILGVDKVGIDDNFFDLGGHSLKANVFISKLHKNVNIELPIKELFMNPTIRAISSVINERTEKSYEMIPICQENVYYETSSAQKRMYMIQQLENGTAYNMPILFEVKGEVDPGKIEETFQKLVNRHDPLRTFFDEINGEIVQKIYPKRPFTMERRDRRGWTLEALTKEFVQPFELNKAPLFRVEIAELEETTYLMVDTHHIISDGVSVERLFSEFIELYNGQELEPLRIQYKDFAAWQNRFLKSDELKKQEEYWVQQFTGDIPVLNLPYDFERPLMQSFEGRHLSFALNEDQTEGLRGIAKKTGTTMHMVLLSAFYVLLSKYSGQEDLVVGTPVAGRPHADLQNMMGMFVNTLALRNKAEGEKSFLEFLEEVKQNSLLAYENQSYQFEDLIDKLEVNRDTSRHPLFDVMFNMSHAIQEDERVYKGLQLEQIQRESHISKFDLTLHITEQESTINGNIEYCTRLFKKETIERMALHFNEIVTSICRSDEAKLHQINMMTESEKHQILHEFNNTKTNYPREKNIVELFEEQAEKRPGYKAVVFENQHITYKDLNQKANQLAAALRKKGIRSGIVVGIMIESSIEMVIGILGVLKAGGAYLPIDKSYPTERIHYMLRDSNAQALLSVGSEQDSIVFSGERLDIKDERLYQGDTNNLRCGGSSLDLAYIMYSSGSTGEPKGILIEHRNVVRLVKNNKFIQFEDNDAILQTGSLVFDATTFEMWGALLNGLSLYLVSKEIILSADALEKEISSQSISIMWLTVALFNQLAQEKPAMFRNLRYLIVGGDALSAKHINLVKRNCKNVKILNGYGPTENTTFSTIFHIDKEYDTAIPIGKPISNSSAYIVDSYGELLPVGVYGELYLGGDGVARGYLNQPELTSEKFIQSPFVPGEKLYKSGDIARWLRDGNIEFAGRADHQVKIRGFRIEIDEIERKLLSHPSIKEALVLAKENEQNEKYLCAYVTVDGIMDKSKLKDYLKESLPGYMIPTYMIEIESFSLTTNGKVDKKSLPEATYLDLIHGDYVAPRTKTEEKLVAIWKEVLSAGEIGIDDNFFELGGNSLKASLMVNKIHKEMHKVMPLRSFFENATIRSISKHIDNGLNRTYKRIEAAEYKDYYKVSSVQKRMYTLQQMEPKSTTYNIPAVFELGGQIDKVRIENTFKKLIERHEALRTSFKTVNGEIVQNIQSEYTFGIAERKEDSKTIEEVINDFSRFFRLEEAPLCRVELVELAEKKYLLIDMHHIITDGLSMTILMKDFVRIYNGYDIEPLRIQYKDFAVWQHRFLQSEEMKELEDYWINKFAGELPVLSLPYDFDRPAIQSYDGKNINFLLDERTTEVLRGISKQTESSMFMVLLSAFYILLAKYSSQEDIIIGTPAAGRPHADLEPILGMFVNTLALRNNTSGSKSFTDFLKEVRESSLEAFENQSYQFEELLEKVNVEKDMSRNPLFDVMFTFISKEKDAELNLELDGLFMKSMSVDSTVSKFDLSLNMVEKEKSIECNFEYCTKLFQEQTVQRMVDHFNQILKNISEDCDVKISEIEITSIDEKDLILQQFNNTDAAYPQDKTIHQLVEEQAARVPDHIAVIFAD</sequence>
<evidence type="ECO:0000256" key="1">
    <source>
        <dbReference type="ARBA" id="ARBA00001957"/>
    </source>
</evidence>
<dbReference type="InterPro" id="IPR000873">
    <property type="entry name" value="AMP-dep_synth/lig_dom"/>
</dbReference>
<dbReference type="Pfam" id="PF00550">
    <property type="entry name" value="PP-binding"/>
    <property type="match status" value="2"/>
</dbReference>
<dbReference type="SUPFAM" id="SSF52777">
    <property type="entry name" value="CoA-dependent acyltransferases"/>
    <property type="match status" value="5"/>
</dbReference>
<feature type="domain" description="Carrier" evidence="7">
    <location>
        <begin position="1800"/>
        <end position="1875"/>
    </location>
</feature>
<dbReference type="InterPro" id="IPR020845">
    <property type="entry name" value="AMP-binding_CS"/>
</dbReference>
<dbReference type="Gene3D" id="3.30.559.10">
    <property type="entry name" value="Chloramphenicol acetyltransferase-like domain"/>
    <property type="match status" value="2"/>
</dbReference>
<dbReference type="PANTHER" id="PTHR45527">
    <property type="entry name" value="NONRIBOSOMAL PEPTIDE SYNTHETASE"/>
    <property type="match status" value="1"/>
</dbReference>